<evidence type="ECO:0000313" key="2">
    <source>
        <dbReference type="EMBL" id="EID74599.1"/>
    </source>
</evidence>
<evidence type="ECO:0000313" key="3">
    <source>
        <dbReference type="Proteomes" id="UP000005938"/>
    </source>
</evidence>
<feature type="chain" id="PRO_5003635358" evidence="1">
    <location>
        <begin position="22"/>
        <end position="229"/>
    </location>
</feature>
<protein>
    <submittedName>
        <fullName evidence="2">Uncharacterized protein</fullName>
    </submittedName>
</protein>
<reference evidence="2 3" key="1">
    <citation type="journal article" date="2012" name="J. Bacteriol.">
        <title>Genome Sequence of the Halotolerant Bacterium Imtechella halotolerans K1T.</title>
        <authorList>
            <person name="Kumar S."/>
            <person name="Vikram S."/>
            <person name="Subramanian S."/>
            <person name="Raghava G.P."/>
            <person name="Pinnaka A.K."/>
        </authorList>
    </citation>
    <scope>NUCLEOTIDE SEQUENCE [LARGE SCALE GENOMIC DNA]</scope>
    <source>
        <strain evidence="2 3">K1</strain>
    </source>
</reference>
<keyword evidence="3" id="KW-1185">Reference proteome</keyword>
<organism evidence="2 3">
    <name type="scientific">Imtechella halotolerans K1</name>
    <dbReference type="NCBI Taxonomy" id="946077"/>
    <lineage>
        <taxon>Bacteria</taxon>
        <taxon>Pseudomonadati</taxon>
        <taxon>Bacteroidota</taxon>
        <taxon>Flavobacteriia</taxon>
        <taxon>Flavobacteriales</taxon>
        <taxon>Flavobacteriaceae</taxon>
        <taxon>Imtechella</taxon>
    </lineage>
</organism>
<name>I0WDY3_9FLAO</name>
<proteinExistence type="predicted"/>
<dbReference type="Proteomes" id="UP000005938">
    <property type="component" value="Unassembled WGS sequence"/>
</dbReference>
<comment type="caution">
    <text evidence="2">The sequence shown here is derived from an EMBL/GenBank/DDBJ whole genome shotgun (WGS) entry which is preliminary data.</text>
</comment>
<evidence type="ECO:0000256" key="1">
    <source>
        <dbReference type="SAM" id="SignalP"/>
    </source>
</evidence>
<dbReference type="OrthoDB" id="655382at2"/>
<dbReference type="RefSeq" id="WP_008239568.1">
    <property type="nucleotide sequence ID" value="NZ_AJJU01000010.1"/>
</dbReference>
<keyword evidence="1" id="KW-0732">Signal</keyword>
<feature type="signal peptide" evidence="1">
    <location>
        <begin position="1"/>
        <end position="21"/>
    </location>
</feature>
<sequence>MLKKKLVIALLLFAVYGKSQSLIRSTDNITPDITLNKIIFNESRVKGNKYLYHNWTVGNLITKNNVLSEKKEMIYDLQSDNILVINNSVKNEERNQGIIVETNDILGFVLYDLEGKPHRFVWGGGNLRYVETLAFNDVLVKDYVLNVKQNTQPNDGISPSSNYDTEYLIKEEYYFKTKSGNYEKIKLKKSAIEKAFKVEFNVSKFIKENNLKFKDYKDLVLVINQYYKN</sequence>
<dbReference type="AlphaFoldDB" id="I0WDY3"/>
<accession>I0WDY3</accession>
<gene>
    <name evidence="2" type="ORF">W5A_08712</name>
</gene>
<dbReference type="EMBL" id="AJJU01000010">
    <property type="protein sequence ID" value="EID74599.1"/>
    <property type="molecule type" value="Genomic_DNA"/>
</dbReference>